<dbReference type="Proteomes" id="UP000294239">
    <property type="component" value="Unassembled WGS sequence"/>
</dbReference>
<evidence type="ECO:0000313" key="6">
    <source>
        <dbReference type="Proteomes" id="UP000294239"/>
    </source>
</evidence>
<dbReference type="InterPro" id="IPR055270">
    <property type="entry name" value="Glyco_tran_10_C"/>
</dbReference>
<sequence length="281" mass="33058">MTLRPVIYAPQQENMANIFCQPGTRGDEQNIWHLIQTRFRQHGYELYTPENYHGALEDVAWVIFQNMPRDFKPMRLTKRVKRAVNQMLGKGTFYQCCIKAGLADRIAVALYEPPIVEEFAYDRKNHCDFTVIFTWSKDLLELGGRYKEFVFPQLDALPLQPSPHFQDRKLICNFSANKVSTHPDELYTARIETIKFLEQHCIDDFDHYGARWTGEYKSWRGKVENKLATMSNYRFNLCYENAQNLRGYLTEKIFDAFHAGCVPIHFGCSRHRGHDSNRYIH</sequence>
<comment type="similarity">
    <text evidence="1">Belongs to the glycosyltransferase 10 family.</text>
</comment>
<dbReference type="InterPro" id="IPR038577">
    <property type="entry name" value="GT10-like_C_sf"/>
</dbReference>
<reference evidence="5 6" key="1">
    <citation type="submission" date="2019-02" db="EMBL/GenBank/DDBJ databases">
        <title>Current taxonomic status of genus Agrobacterium and description of Agrobacterium cavarae sp. nov. isolated from maize roots.</title>
        <authorList>
            <person name="Flores-Felix J.D."/>
            <person name="Menendez E."/>
            <person name="Ramirez-Bahena M.H."/>
            <person name="Garcia-Fraile P."/>
            <person name="Velazquez E."/>
        </authorList>
    </citation>
    <scope>NUCLEOTIDE SEQUENCE [LARGE SCALE GENOMIC DNA]</scope>
    <source>
        <strain evidence="5 6">RZME10</strain>
    </source>
</reference>
<dbReference type="PANTHER" id="PTHR11929:SF194">
    <property type="entry name" value="ALPHA-(1,3)-FUCOSYLTRANSFERASE 10"/>
    <property type="match status" value="1"/>
</dbReference>
<keyword evidence="3" id="KW-0808">Transferase</keyword>
<keyword evidence="6" id="KW-1185">Reference proteome</keyword>
<dbReference type="GeneID" id="301043254"/>
<proteinExistence type="inferred from homology"/>
<evidence type="ECO:0000313" key="5">
    <source>
        <dbReference type="EMBL" id="TBN09270.1"/>
    </source>
</evidence>
<name>A0ABY1Y393_9HYPH</name>
<keyword evidence="2" id="KW-0328">Glycosyltransferase</keyword>
<evidence type="ECO:0000256" key="2">
    <source>
        <dbReference type="ARBA" id="ARBA00022676"/>
    </source>
</evidence>
<dbReference type="Gene3D" id="3.40.50.11660">
    <property type="entry name" value="Glycosyl transferase family 10, C-terminal domain"/>
    <property type="match status" value="1"/>
</dbReference>
<evidence type="ECO:0000256" key="1">
    <source>
        <dbReference type="ARBA" id="ARBA00008919"/>
    </source>
</evidence>
<dbReference type="PANTHER" id="PTHR11929">
    <property type="entry name" value="ALPHA- 1,3 -FUCOSYLTRANSFERASE"/>
    <property type="match status" value="1"/>
</dbReference>
<dbReference type="RefSeq" id="WP_130979088.1">
    <property type="nucleotide sequence ID" value="NZ_SISF01000033.1"/>
</dbReference>
<feature type="domain" description="Fucosyltransferase C-terminal" evidence="4">
    <location>
        <begin position="182"/>
        <end position="272"/>
    </location>
</feature>
<organism evidence="5 6">
    <name type="scientific">Agrobacterium cavarae</name>
    <dbReference type="NCBI Taxonomy" id="2528239"/>
    <lineage>
        <taxon>Bacteria</taxon>
        <taxon>Pseudomonadati</taxon>
        <taxon>Pseudomonadota</taxon>
        <taxon>Alphaproteobacteria</taxon>
        <taxon>Hyphomicrobiales</taxon>
        <taxon>Rhizobiaceae</taxon>
        <taxon>Rhizobium/Agrobacterium group</taxon>
        <taxon>Agrobacterium</taxon>
    </lineage>
</organism>
<dbReference type="InterPro" id="IPR001503">
    <property type="entry name" value="Glyco_trans_10"/>
</dbReference>
<gene>
    <name evidence="5" type="ORF">EYC79_18910</name>
</gene>
<comment type="caution">
    <text evidence="5">The sequence shown here is derived from an EMBL/GenBank/DDBJ whole genome shotgun (WGS) entry which is preliminary data.</text>
</comment>
<accession>A0ABY1Y393</accession>
<dbReference type="EMBL" id="SISF01000033">
    <property type="protein sequence ID" value="TBN09270.1"/>
    <property type="molecule type" value="Genomic_DNA"/>
</dbReference>
<evidence type="ECO:0000256" key="3">
    <source>
        <dbReference type="ARBA" id="ARBA00022679"/>
    </source>
</evidence>
<evidence type="ECO:0000259" key="4">
    <source>
        <dbReference type="Pfam" id="PF00852"/>
    </source>
</evidence>
<dbReference type="SUPFAM" id="SSF53756">
    <property type="entry name" value="UDP-Glycosyltransferase/glycogen phosphorylase"/>
    <property type="match status" value="1"/>
</dbReference>
<dbReference type="Pfam" id="PF00852">
    <property type="entry name" value="Glyco_transf_10"/>
    <property type="match status" value="1"/>
</dbReference>
<protein>
    <recommendedName>
        <fullName evidence="4">Fucosyltransferase C-terminal domain-containing protein</fullName>
    </recommendedName>
</protein>